<evidence type="ECO:0000256" key="7">
    <source>
        <dbReference type="ARBA" id="ARBA00048859"/>
    </source>
</evidence>
<keyword evidence="12" id="KW-1185">Reference proteome</keyword>
<dbReference type="InterPro" id="IPR006132">
    <property type="entry name" value="Asp/Orn_carbamoyltranf_P-bd"/>
</dbReference>
<dbReference type="Gene3D" id="2.30.40.10">
    <property type="entry name" value="Urease, subunit C, domain 1"/>
    <property type="match status" value="1"/>
</dbReference>
<dbReference type="SUPFAM" id="SSF51338">
    <property type="entry name" value="Composite domain of metallo-dependent hydrolases"/>
    <property type="match status" value="1"/>
</dbReference>
<feature type="domain" description="Aspartate/ornithine carbamoyltransferase Asp/Orn-binding" evidence="8">
    <location>
        <begin position="180"/>
        <end position="324"/>
    </location>
</feature>
<dbReference type="HAMAP" id="MF_00001">
    <property type="entry name" value="Asp_carb_tr"/>
    <property type="match status" value="1"/>
</dbReference>
<dbReference type="PRINTS" id="PR00101">
    <property type="entry name" value="ATCASE"/>
</dbReference>
<dbReference type="CDD" id="cd01317">
    <property type="entry name" value="DHOase_IIa"/>
    <property type="match status" value="1"/>
</dbReference>
<dbReference type="InterPro" id="IPR006131">
    <property type="entry name" value="Asp_carbamoyltransf_Asp/Orn-bd"/>
</dbReference>
<dbReference type="InterPro" id="IPR036901">
    <property type="entry name" value="Asp/Orn_carbamoylTrfase_sf"/>
</dbReference>
<dbReference type="NCBIfam" id="TIGR00670">
    <property type="entry name" value="asp_carb_tr"/>
    <property type="match status" value="1"/>
</dbReference>
<keyword evidence="5" id="KW-0665">Pyrimidine biosynthesis</keyword>
<comment type="catalytic activity">
    <reaction evidence="7">
        <text>carbamoyl phosphate + L-aspartate = N-carbamoyl-L-aspartate + phosphate + H(+)</text>
        <dbReference type="Rhea" id="RHEA:20013"/>
        <dbReference type="ChEBI" id="CHEBI:15378"/>
        <dbReference type="ChEBI" id="CHEBI:29991"/>
        <dbReference type="ChEBI" id="CHEBI:32814"/>
        <dbReference type="ChEBI" id="CHEBI:43474"/>
        <dbReference type="ChEBI" id="CHEBI:58228"/>
        <dbReference type="EC" id="2.1.3.2"/>
    </reaction>
</comment>
<dbReference type="Gene3D" id="3.20.20.140">
    <property type="entry name" value="Metal-dependent hydrolases"/>
    <property type="match status" value="1"/>
</dbReference>
<dbReference type="Pfam" id="PF00185">
    <property type="entry name" value="OTCace"/>
    <property type="match status" value="1"/>
</dbReference>
<dbReference type="PROSITE" id="PS00097">
    <property type="entry name" value="CARBAMOYLTRANSFERASE"/>
    <property type="match status" value="1"/>
</dbReference>
<comment type="similarity">
    <text evidence="2">Belongs to the aspartate/ornithine carbamoyltransferase superfamily. ATCase family.</text>
</comment>
<dbReference type="InterPro" id="IPR002082">
    <property type="entry name" value="Asp_carbamoyltransf"/>
</dbReference>
<dbReference type="NCBIfam" id="NF005791">
    <property type="entry name" value="PRK07627.1"/>
    <property type="match status" value="1"/>
</dbReference>
<dbReference type="PANTHER" id="PTHR45753:SF6">
    <property type="entry name" value="ASPARTATE CARBAMOYLTRANSFERASE"/>
    <property type="match status" value="1"/>
</dbReference>
<dbReference type="Pfam" id="PF02729">
    <property type="entry name" value="OTCace_N"/>
    <property type="match status" value="1"/>
</dbReference>
<dbReference type="EMBL" id="JAAAIM010000005">
    <property type="protein sequence ID" value="KAG0298700.1"/>
    <property type="molecule type" value="Genomic_DNA"/>
</dbReference>
<dbReference type="Pfam" id="PF12890">
    <property type="entry name" value="DHOase"/>
    <property type="match status" value="1"/>
</dbReference>
<dbReference type="InterPro" id="IPR004722">
    <property type="entry name" value="DHOase"/>
</dbReference>
<accession>A0ABQ7KJ95</accession>
<dbReference type="EC" id="2.1.3.2" evidence="3"/>
<dbReference type="SUPFAM" id="SSF51556">
    <property type="entry name" value="Metallo-dependent hydrolases"/>
    <property type="match status" value="1"/>
</dbReference>
<gene>
    <name evidence="11" type="ORF">BGZ96_008728</name>
</gene>
<organism evidence="11 12">
    <name type="scientific">Linnemannia gamsii</name>
    <dbReference type="NCBI Taxonomy" id="64522"/>
    <lineage>
        <taxon>Eukaryota</taxon>
        <taxon>Fungi</taxon>
        <taxon>Fungi incertae sedis</taxon>
        <taxon>Mucoromycota</taxon>
        <taxon>Mortierellomycotina</taxon>
        <taxon>Mortierellomycetes</taxon>
        <taxon>Mortierellales</taxon>
        <taxon>Mortierellaceae</taxon>
        <taxon>Linnemannia</taxon>
    </lineage>
</organism>
<evidence type="ECO:0000256" key="1">
    <source>
        <dbReference type="ARBA" id="ARBA00004852"/>
    </source>
</evidence>
<evidence type="ECO:0000259" key="9">
    <source>
        <dbReference type="Pfam" id="PF02729"/>
    </source>
</evidence>
<protein>
    <recommendedName>
        <fullName evidence="3">aspartate carbamoyltransferase</fullName>
        <ecNumber evidence="3">2.1.3.2</ecNumber>
    </recommendedName>
</protein>
<comment type="function">
    <text evidence="6">Catalyzes the condensation of carbamoyl phosphate and aspartate to form carbamoyl aspartate and inorganic phosphate, the committed step in the de novo pyrimidine nucleotide biosynthesis pathway.</text>
</comment>
<feature type="domain" description="Dihydroorotase catalytic" evidence="10">
    <location>
        <begin position="368"/>
        <end position="552"/>
    </location>
</feature>
<reference evidence="11 12" key="1">
    <citation type="journal article" date="2020" name="Fungal Divers.">
        <title>Resolving the Mortierellaceae phylogeny through synthesis of multi-gene phylogenetics and phylogenomics.</title>
        <authorList>
            <person name="Vandepol N."/>
            <person name="Liber J."/>
            <person name="Desiro A."/>
            <person name="Na H."/>
            <person name="Kennedy M."/>
            <person name="Barry K."/>
            <person name="Grigoriev I.V."/>
            <person name="Miller A.N."/>
            <person name="O'Donnell K."/>
            <person name="Stajich J.E."/>
            <person name="Bonito G."/>
        </authorList>
    </citation>
    <scope>NUCLEOTIDE SEQUENCE [LARGE SCALE GENOMIC DNA]</scope>
    <source>
        <strain evidence="11 12">AD045</strain>
    </source>
</reference>
<evidence type="ECO:0000256" key="2">
    <source>
        <dbReference type="ARBA" id="ARBA00008896"/>
    </source>
</evidence>
<dbReference type="NCBIfam" id="NF002032">
    <property type="entry name" value="PRK00856.1"/>
    <property type="match status" value="1"/>
</dbReference>
<sequence>MSNIWPPAPTLRPGFKGNPQLTKNGELKHLLTIDGLPRDIITHILDTAQQFVGVAEREVKKVPLLRGKSVFNLFFENSTRTRTTFEIAAKRLSADVLNLNINASSTSKGESLLDTAANLSAMQADMFVVRHAQSGAPYLLAQHCPPHLHVINAGDGWHAHPTQGLLDMYTIRHYKRDFTQLKVAVVGDILHSRVARSDIHALTTLGVPEVRVIGPRTLLPNGLEQFGVRVFHNICEGLKGVDVVIMLRLQNERMNSTLLPSAQEYFKSWGLTPERLALAAPDAIVMHPGPMNRGVEIGSAVADGAQSVILHQVTFGIAVRMAVMGIIAGNNGLDTEADLFIAAGKIASIGKAPTAFEVTQTIDASGLIVLPGLIDLLARLREPGYEYKATLESEMAAALAGGVTSLVCPPDTDPPLDEPGLVEMLKFRASTLNQARVYPLGALTVGLKGQAITEMAELADAGCIGFSQADAPMLNPQVLLHALQYATTYGYTVWLRAQDPYLAQGGVAASGALASRLGLRGVPEASETIALHTIIELMRITGARVHLSHLSSAAGLELVRAAKQEGLPLSCDVTINHVHLIDLDIGYFDAQYRFDPPLRSQRDRDAISTALMDGTIDAICSAHTPVDDDEKLLPFGEASAGATGLELLLSLTARRLTWCYLTLMRIGWWRQTDSRVRATIHHS</sequence>
<evidence type="ECO:0000313" key="11">
    <source>
        <dbReference type="EMBL" id="KAG0298700.1"/>
    </source>
</evidence>
<evidence type="ECO:0000313" key="12">
    <source>
        <dbReference type="Proteomes" id="UP001194696"/>
    </source>
</evidence>
<dbReference type="PRINTS" id="PR00100">
    <property type="entry name" value="AOTCASE"/>
</dbReference>
<evidence type="ECO:0000256" key="4">
    <source>
        <dbReference type="ARBA" id="ARBA00022679"/>
    </source>
</evidence>
<dbReference type="SUPFAM" id="SSF53671">
    <property type="entry name" value="Aspartate/ornithine carbamoyltransferase"/>
    <property type="match status" value="1"/>
</dbReference>
<keyword evidence="4" id="KW-0808">Transferase</keyword>
<proteinExistence type="inferred from homology"/>
<dbReference type="PANTHER" id="PTHR45753">
    <property type="entry name" value="ORNITHINE CARBAMOYLTRANSFERASE, MITOCHONDRIAL"/>
    <property type="match status" value="1"/>
</dbReference>
<evidence type="ECO:0000256" key="3">
    <source>
        <dbReference type="ARBA" id="ARBA00013008"/>
    </source>
</evidence>
<dbReference type="InterPro" id="IPR006130">
    <property type="entry name" value="Asp/Orn_carbamoylTrfase"/>
</dbReference>
<comment type="caution">
    <text evidence="11">The sequence shown here is derived from an EMBL/GenBank/DDBJ whole genome shotgun (WGS) entry which is preliminary data.</text>
</comment>
<comment type="pathway">
    <text evidence="1">Pyrimidine metabolism; UMP biosynthesis via de novo pathway; (S)-dihydroorotate from bicarbonate: step 2/3.</text>
</comment>
<evidence type="ECO:0000259" key="8">
    <source>
        <dbReference type="Pfam" id="PF00185"/>
    </source>
</evidence>
<dbReference type="Gene3D" id="3.40.50.1370">
    <property type="entry name" value="Aspartate/ornithine carbamoyltransferase"/>
    <property type="match status" value="2"/>
</dbReference>
<dbReference type="InterPro" id="IPR024403">
    <property type="entry name" value="DHOase_cat"/>
</dbReference>
<name>A0ABQ7KJ95_9FUNG</name>
<evidence type="ECO:0000259" key="10">
    <source>
        <dbReference type="Pfam" id="PF12890"/>
    </source>
</evidence>
<evidence type="ECO:0000256" key="6">
    <source>
        <dbReference type="ARBA" id="ARBA00043884"/>
    </source>
</evidence>
<dbReference type="InterPro" id="IPR011059">
    <property type="entry name" value="Metal-dep_hydrolase_composite"/>
</dbReference>
<evidence type="ECO:0000256" key="5">
    <source>
        <dbReference type="ARBA" id="ARBA00022975"/>
    </source>
</evidence>
<dbReference type="InterPro" id="IPR032466">
    <property type="entry name" value="Metal_Hydrolase"/>
</dbReference>
<feature type="domain" description="Aspartate/ornithine carbamoyltransferase carbamoyl-P binding" evidence="9">
    <location>
        <begin position="28"/>
        <end position="172"/>
    </location>
</feature>
<dbReference type="Proteomes" id="UP001194696">
    <property type="component" value="Unassembled WGS sequence"/>
</dbReference>